<dbReference type="SUPFAM" id="SSF52151">
    <property type="entry name" value="FabD/lysophospholipase-like"/>
    <property type="match status" value="1"/>
</dbReference>
<feature type="domain" description="PNPLA" evidence="6">
    <location>
        <begin position="87"/>
        <end position="290"/>
    </location>
</feature>
<gene>
    <name evidence="7" type="ORF">RR42_s0416</name>
</gene>
<dbReference type="Pfam" id="PF12536">
    <property type="entry name" value="DUF3734"/>
    <property type="match status" value="1"/>
</dbReference>
<feature type="short sequence motif" description="GXSXG" evidence="4">
    <location>
        <begin position="118"/>
        <end position="122"/>
    </location>
</feature>
<keyword evidence="2 4" id="KW-0442">Lipid degradation</keyword>
<protein>
    <submittedName>
        <fullName evidence="7">Ferredoxin reductase</fullName>
    </submittedName>
</protein>
<evidence type="ECO:0000256" key="1">
    <source>
        <dbReference type="ARBA" id="ARBA00022801"/>
    </source>
</evidence>
<dbReference type="InterPro" id="IPR050301">
    <property type="entry name" value="NTE"/>
</dbReference>
<dbReference type="Pfam" id="PF01734">
    <property type="entry name" value="Patatin"/>
    <property type="match status" value="1"/>
</dbReference>
<evidence type="ECO:0000256" key="5">
    <source>
        <dbReference type="SAM" id="MobiDB-lite"/>
    </source>
</evidence>
<dbReference type="GO" id="GO:0016787">
    <property type="term" value="F:hydrolase activity"/>
    <property type="evidence" value="ECO:0007669"/>
    <property type="project" value="UniProtKB-UniRule"/>
</dbReference>
<proteinExistence type="predicted"/>
<keyword evidence="1 4" id="KW-0378">Hydrolase</keyword>
<evidence type="ECO:0000313" key="7">
    <source>
        <dbReference type="EMBL" id="AJG22012.1"/>
    </source>
</evidence>
<feature type="compositionally biased region" description="Polar residues" evidence="5">
    <location>
        <begin position="55"/>
        <end position="65"/>
    </location>
</feature>
<dbReference type="Gene3D" id="3.40.1090.10">
    <property type="entry name" value="Cytosolic phospholipase A2 catalytic domain"/>
    <property type="match status" value="2"/>
</dbReference>
<feature type="compositionally biased region" description="Low complexity" evidence="5">
    <location>
        <begin position="66"/>
        <end position="77"/>
    </location>
</feature>
<dbReference type="InterPro" id="IPR016035">
    <property type="entry name" value="Acyl_Trfase/lysoPLipase"/>
</dbReference>
<accession>A0A0C4Y981</accession>
<feature type="active site" description="Nucleophile" evidence="4">
    <location>
        <position position="120"/>
    </location>
</feature>
<evidence type="ECO:0000256" key="2">
    <source>
        <dbReference type="ARBA" id="ARBA00022963"/>
    </source>
</evidence>
<dbReference type="KEGG" id="cbw:RR42_s0416"/>
<dbReference type="CDD" id="cd07209">
    <property type="entry name" value="Pat_hypo_Ecoli_Z1214_like"/>
    <property type="match status" value="1"/>
</dbReference>
<feature type="region of interest" description="Disordered" evidence="5">
    <location>
        <begin position="38"/>
        <end position="77"/>
    </location>
</feature>
<dbReference type="Proteomes" id="UP000031843">
    <property type="component" value="Chromosome secondary"/>
</dbReference>
<dbReference type="InterPro" id="IPR002641">
    <property type="entry name" value="PNPLA_dom"/>
</dbReference>
<keyword evidence="8" id="KW-1185">Reference proteome</keyword>
<dbReference type="InterPro" id="IPR021095">
    <property type="entry name" value="DUF3734"/>
</dbReference>
<evidence type="ECO:0000259" key="6">
    <source>
        <dbReference type="PROSITE" id="PS51635"/>
    </source>
</evidence>
<name>A0A0C4Y981_9BURK</name>
<evidence type="ECO:0000313" key="8">
    <source>
        <dbReference type="Proteomes" id="UP000031843"/>
    </source>
</evidence>
<dbReference type="AlphaFoldDB" id="A0A0C4Y981"/>
<dbReference type="EMBL" id="CP010537">
    <property type="protein sequence ID" value="AJG22012.1"/>
    <property type="molecule type" value="Genomic_DNA"/>
</dbReference>
<feature type="active site" description="Proton acceptor" evidence="4">
    <location>
        <position position="277"/>
    </location>
</feature>
<feature type="short sequence motif" description="DGA/G" evidence="4">
    <location>
        <begin position="277"/>
        <end position="279"/>
    </location>
</feature>
<dbReference type="PANTHER" id="PTHR14226:SF57">
    <property type="entry name" value="BLR7027 PROTEIN"/>
    <property type="match status" value="1"/>
</dbReference>
<dbReference type="PROSITE" id="PS51635">
    <property type="entry name" value="PNPLA"/>
    <property type="match status" value="1"/>
</dbReference>
<evidence type="ECO:0000256" key="3">
    <source>
        <dbReference type="ARBA" id="ARBA00023098"/>
    </source>
</evidence>
<organism evidence="7 8">
    <name type="scientific">Cupriavidus basilensis</name>
    <dbReference type="NCBI Taxonomy" id="68895"/>
    <lineage>
        <taxon>Bacteria</taxon>
        <taxon>Pseudomonadati</taxon>
        <taxon>Pseudomonadota</taxon>
        <taxon>Betaproteobacteria</taxon>
        <taxon>Burkholderiales</taxon>
        <taxon>Burkholderiaceae</taxon>
        <taxon>Cupriavidus</taxon>
    </lineage>
</organism>
<evidence type="ECO:0000256" key="4">
    <source>
        <dbReference type="PROSITE-ProRule" id="PRU01161"/>
    </source>
</evidence>
<keyword evidence="3 4" id="KW-0443">Lipid metabolism</keyword>
<dbReference type="PANTHER" id="PTHR14226">
    <property type="entry name" value="NEUROPATHY TARGET ESTERASE/SWISS CHEESE D.MELANOGASTER"/>
    <property type="match status" value="1"/>
</dbReference>
<reference evidence="7 8" key="1">
    <citation type="journal article" date="2015" name="Genome Announc.">
        <title>Complete Genome Sequence of Cupriavidus basilensis 4G11, Isolated from the Oak Ridge Field Research Center Site.</title>
        <authorList>
            <person name="Ray J."/>
            <person name="Waters R.J."/>
            <person name="Skerker J.M."/>
            <person name="Kuehl J.V."/>
            <person name="Price M.N."/>
            <person name="Huang J."/>
            <person name="Chakraborty R."/>
            <person name="Arkin A.P."/>
            <person name="Deutschbauer A."/>
        </authorList>
    </citation>
    <scope>NUCLEOTIDE SEQUENCE [LARGE SCALE GENOMIC DNA]</scope>
    <source>
        <strain evidence="7">4G11</strain>
    </source>
</reference>
<sequence length="443" mass="47823">MLLEASVPGIFDQAAVYRHGGAMHVKPRPGETTFRVRRPLMPRTPANAAAPRQPGSRNTMNSKTQPAAAPTDAPGAASRPIDQQVVFVLQGGGALGAFQAGVYQALHEAGVEPDWAIGTSIGAINASIVAGNRPADRLPRLRQFWEQVGRHGPLELARLLSGGDSTMSNLATLTQGIPGFFTPNPAAWLGTRVPLGVERAGFYSVSPLRDTLLSLVDFAYLGEQHTRLTVGMVNVRSGRMCYYTNRDTALSVEHLLASAALPPGFPAIRIDGEAFWDGGICSNTPIEAVLDDHPRRSSVIFAVQLWPLQGPEPDTIWEAMGRQRDIQYSSRAETQLEHQRQLHRLRHVIRELARHIPQAERSTPAVEALLGWGCHTTMHVVELNAPSLGGEDLTKDIDFSAAGIDARWNAGYVHGKQAIAAAPWRGALDPIEGIAVHVALTPA</sequence>
<dbReference type="STRING" id="68895.RR42_s0416"/>
<dbReference type="GO" id="GO:0016042">
    <property type="term" value="P:lipid catabolic process"/>
    <property type="evidence" value="ECO:0007669"/>
    <property type="project" value="UniProtKB-UniRule"/>
</dbReference>
<feature type="short sequence motif" description="GXGXXG" evidence="4">
    <location>
        <begin position="91"/>
        <end position="96"/>
    </location>
</feature>